<organism evidence="1 2">
    <name type="scientific">Paramesorhizobium deserti</name>
    <dbReference type="NCBI Taxonomy" id="1494590"/>
    <lineage>
        <taxon>Bacteria</taxon>
        <taxon>Pseudomonadati</taxon>
        <taxon>Pseudomonadota</taxon>
        <taxon>Alphaproteobacteria</taxon>
        <taxon>Hyphomicrobiales</taxon>
        <taxon>Phyllobacteriaceae</taxon>
        <taxon>Paramesorhizobium</taxon>
    </lineage>
</organism>
<name>A0A135HP71_9HYPH</name>
<keyword evidence="2" id="KW-1185">Reference proteome</keyword>
<comment type="caution">
    <text evidence="1">The sequence shown here is derived from an EMBL/GenBank/DDBJ whole genome shotgun (WGS) entry which is preliminary data.</text>
</comment>
<gene>
    <name evidence="1" type="ORF">ATN84_20115</name>
</gene>
<protein>
    <submittedName>
        <fullName evidence="1">Uncharacterized protein</fullName>
    </submittedName>
</protein>
<proteinExistence type="predicted"/>
<dbReference type="Proteomes" id="UP000070107">
    <property type="component" value="Unassembled WGS sequence"/>
</dbReference>
<dbReference type="STRING" id="1494590.ATN84_20115"/>
<reference evidence="1 2" key="1">
    <citation type="submission" date="2015-11" db="EMBL/GenBank/DDBJ databases">
        <title>Draft genome sequence of Paramesorhizobium deserti A-3-E, a strain highly resistant to diverse beta-lactam antibiotics.</title>
        <authorList>
            <person name="Lv R."/>
            <person name="Yang X."/>
            <person name="Fang N."/>
            <person name="Guo J."/>
            <person name="Luo X."/>
            <person name="Peng F."/>
            <person name="Yang R."/>
            <person name="Cui Y."/>
            <person name="Fang C."/>
            <person name="Song Y."/>
        </authorList>
    </citation>
    <scope>NUCLEOTIDE SEQUENCE [LARGE SCALE GENOMIC DNA]</scope>
    <source>
        <strain evidence="1 2">A-3-E</strain>
    </source>
</reference>
<evidence type="ECO:0000313" key="2">
    <source>
        <dbReference type="Proteomes" id="UP000070107"/>
    </source>
</evidence>
<dbReference type="AlphaFoldDB" id="A0A135HP71"/>
<evidence type="ECO:0000313" key="1">
    <source>
        <dbReference type="EMBL" id="KXF74999.1"/>
    </source>
</evidence>
<accession>A0A135HP71</accession>
<dbReference type="EMBL" id="LNTU01000039">
    <property type="protein sequence ID" value="KXF74999.1"/>
    <property type="molecule type" value="Genomic_DNA"/>
</dbReference>
<sequence>MKTQGRWATPLTFISAISLLFSGDKTKRIASILSISGRWIVIQDRPWNRMRCETYGDYRAGRLTYQ</sequence>